<evidence type="ECO:0000256" key="3">
    <source>
        <dbReference type="ARBA" id="ARBA00012560"/>
    </source>
</evidence>
<dbReference type="NCBIfam" id="NF011080">
    <property type="entry name" value="PRK14508.1-3"/>
    <property type="match status" value="1"/>
</dbReference>
<evidence type="ECO:0000256" key="1">
    <source>
        <dbReference type="ARBA" id="ARBA00000439"/>
    </source>
</evidence>
<dbReference type="SUPFAM" id="SSF51445">
    <property type="entry name" value="(Trans)glycosidases"/>
    <property type="match status" value="1"/>
</dbReference>
<proteinExistence type="inferred from homology"/>
<dbReference type="InterPro" id="IPR017853">
    <property type="entry name" value="GH"/>
</dbReference>
<dbReference type="EMBL" id="JAYKOT010000003">
    <property type="protein sequence ID" value="MEB3429022.1"/>
    <property type="molecule type" value="Genomic_DNA"/>
</dbReference>
<dbReference type="GO" id="GO:0004134">
    <property type="term" value="F:4-alpha-glucanotransferase activity"/>
    <property type="evidence" value="ECO:0007669"/>
    <property type="project" value="UniProtKB-EC"/>
</dbReference>
<evidence type="ECO:0000256" key="6">
    <source>
        <dbReference type="ARBA" id="ARBA00022679"/>
    </source>
</evidence>
<evidence type="ECO:0000256" key="9">
    <source>
        <dbReference type="ARBA" id="ARBA00031501"/>
    </source>
</evidence>
<evidence type="ECO:0000313" key="11">
    <source>
        <dbReference type="EMBL" id="MEB3429022.1"/>
    </source>
</evidence>
<dbReference type="Proteomes" id="UP001357733">
    <property type="component" value="Unassembled WGS sequence"/>
</dbReference>
<comment type="caution">
    <text evidence="11">The sequence shown here is derived from an EMBL/GenBank/DDBJ whole genome shotgun (WGS) entry which is preliminary data.</text>
</comment>
<organism evidence="11 12">
    <name type="scientific">Citroniella saccharovorans</name>
    <dbReference type="NCBI Taxonomy" id="2053367"/>
    <lineage>
        <taxon>Bacteria</taxon>
        <taxon>Bacillati</taxon>
        <taxon>Bacillota</taxon>
        <taxon>Tissierellia</taxon>
        <taxon>Tissierellales</taxon>
        <taxon>Peptoniphilaceae</taxon>
        <taxon>Citroniella</taxon>
    </lineage>
</organism>
<dbReference type="GO" id="GO:0005975">
    <property type="term" value="P:carbohydrate metabolic process"/>
    <property type="evidence" value="ECO:0007669"/>
    <property type="project" value="InterPro"/>
</dbReference>
<dbReference type="EC" id="2.4.1.25" evidence="3 10"/>
<comment type="similarity">
    <text evidence="2 10">Belongs to the disproportionating enzyme family.</text>
</comment>
<keyword evidence="6 10" id="KW-0808">Transferase</keyword>
<keyword evidence="7 10" id="KW-0119">Carbohydrate metabolism</keyword>
<dbReference type="InterPro" id="IPR003385">
    <property type="entry name" value="Glyco_hydro_77"/>
</dbReference>
<evidence type="ECO:0000256" key="8">
    <source>
        <dbReference type="ARBA" id="ARBA00031423"/>
    </source>
</evidence>
<dbReference type="AlphaFoldDB" id="A0AAW9MWY9"/>
<dbReference type="PANTHER" id="PTHR32438:SF5">
    <property type="entry name" value="4-ALPHA-GLUCANOTRANSFERASE DPE1, CHLOROPLASTIC_AMYLOPLASTIC"/>
    <property type="match status" value="1"/>
</dbReference>
<evidence type="ECO:0000256" key="7">
    <source>
        <dbReference type="ARBA" id="ARBA00023277"/>
    </source>
</evidence>
<evidence type="ECO:0000313" key="12">
    <source>
        <dbReference type="Proteomes" id="UP001357733"/>
    </source>
</evidence>
<dbReference type="RefSeq" id="WP_324619137.1">
    <property type="nucleotide sequence ID" value="NZ_JAYKOT010000003.1"/>
</dbReference>
<evidence type="ECO:0000256" key="10">
    <source>
        <dbReference type="RuleBase" id="RU361207"/>
    </source>
</evidence>
<dbReference type="NCBIfam" id="TIGR00217">
    <property type="entry name" value="malQ"/>
    <property type="match status" value="1"/>
</dbReference>
<dbReference type="Gene3D" id="3.20.20.80">
    <property type="entry name" value="Glycosidases"/>
    <property type="match status" value="1"/>
</dbReference>
<protein>
    <recommendedName>
        <fullName evidence="4 10">4-alpha-glucanotransferase</fullName>
        <ecNumber evidence="3 10">2.4.1.25</ecNumber>
    </recommendedName>
    <alternativeName>
        <fullName evidence="8 10">Amylomaltase</fullName>
    </alternativeName>
    <alternativeName>
        <fullName evidence="9 10">Disproportionating enzyme</fullName>
    </alternativeName>
</protein>
<evidence type="ECO:0000256" key="2">
    <source>
        <dbReference type="ARBA" id="ARBA00005684"/>
    </source>
</evidence>
<comment type="catalytic activity">
    <reaction evidence="1 10">
        <text>Transfers a segment of a (1-&gt;4)-alpha-D-glucan to a new position in an acceptor, which may be glucose or a (1-&gt;4)-alpha-D-glucan.</text>
        <dbReference type="EC" id="2.4.1.25"/>
    </reaction>
</comment>
<name>A0AAW9MWY9_9FIRM</name>
<reference evidence="11 12" key="1">
    <citation type="submission" date="2024-01" db="EMBL/GenBank/DDBJ databases">
        <title>Complete genome sequence of Citroniella saccharovorans strain M6.X9, isolated from human fecal sample.</title>
        <authorList>
            <person name="Cheng G."/>
            <person name="Westerholm M."/>
            <person name="Schnurer A."/>
        </authorList>
    </citation>
    <scope>NUCLEOTIDE SEQUENCE [LARGE SCALE GENOMIC DNA]</scope>
    <source>
        <strain evidence="11 12">DSM 29873</strain>
    </source>
</reference>
<sequence>MDEKYNFKKISENRTAGVLLHISSLSNEYGIGSMGDEAKEFIDKLASSQQTWWQVLPIGPTGFGDSPYQSFSSFAGNPYFISLEYLRDLDLLTNDDLSYVKNEYSDGDVNFGKLYNERFDTLKKAYMKFDKSSLEFASFCRENSFWLNDYAQFMALKEENYGKSWQEWQDKYKFRDEKALEEFENNNYSKVNFYRFIQYHFFKQWEDLKKYAHQNGIKIIGDLPIYVAEDSSDCWANPELFCLDENLKPIWVGGCPPDGFSDDGQLWGNPCYDWPVHEKTEYKWWVDRFKWLFSIFDCIRIDHFRGFESYWRVPFGDDTARGGSWVDGPKMKLFSKLKEELGELPIIAEDLGYMTREVYEFRKETGFPGMKILIFAFSPDASSDYLPHNIERDYVVYGATHDSDTIMGWINDHDQKEVDFAKKYLNLTKDEGYNWGMIRGGMTSVAETAIFQMQDILGLDNSARMNFPGTRSGNWKWRMKKGDFSEDLVEKLKLYTQMTGRLKK</sequence>
<dbReference type="Pfam" id="PF02446">
    <property type="entry name" value="Glyco_hydro_77"/>
    <property type="match status" value="1"/>
</dbReference>
<dbReference type="PANTHER" id="PTHR32438">
    <property type="entry name" value="4-ALPHA-GLUCANOTRANSFERASE DPE1, CHLOROPLASTIC/AMYLOPLASTIC"/>
    <property type="match status" value="1"/>
</dbReference>
<keyword evidence="5 10" id="KW-0328">Glycosyltransferase</keyword>
<keyword evidence="12" id="KW-1185">Reference proteome</keyword>
<gene>
    <name evidence="11" type="primary">malQ</name>
    <name evidence="11" type="ORF">VLK81_03110</name>
</gene>
<accession>A0AAW9MWY9</accession>
<evidence type="ECO:0000256" key="5">
    <source>
        <dbReference type="ARBA" id="ARBA00022676"/>
    </source>
</evidence>
<evidence type="ECO:0000256" key="4">
    <source>
        <dbReference type="ARBA" id="ARBA00020295"/>
    </source>
</evidence>